<dbReference type="EMBL" id="DF967972">
    <property type="protein sequence ID" value="GAP12503.1"/>
    <property type="molecule type" value="Genomic_DNA"/>
</dbReference>
<reference evidence="2" key="1">
    <citation type="submission" date="2015-07" db="EMBL/GenBank/DDBJ databases">
        <title>Draft Genome Sequences of Anaerolinea thermolimosa IMO-1, Bellilinea caldifistulae GOMI-1, Leptolinea tardivitalis YMTK-2, Levilinea saccharolytica KIBI-1,Longilinea arvoryzae KOME-1, Previously Described as Members of the Anaerolineaceae (Chloroflexi).</title>
        <authorList>
            <person name="Sekiguchi Y."/>
            <person name="Ohashi A."/>
            <person name="Matsuura N."/>
            <person name="Tourlousse M.D."/>
        </authorList>
    </citation>
    <scope>NUCLEOTIDE SEQUENCE [LARGE SCALE GENOMIC DNA]</scope>
    <source>
        <strain evidence="2">KOME-1</strain>
    </source>
</reference>
<dbReference type="RefSeq" id="WP_075071920.1">
    <property type="nucleotide sequence ID" value="NZ_DF967972.1"/>
</dbReference>
<feature type="domain" description="DUF7000" evidence="1">
    <location>
        <begin position="5"/>
        <end position="161"/>
    </location>
</feature>
<dbReference type="STRING" id="360412.LARV_00238"/>
<evidence type="ECO:0000259" key="1">
    <source>
        <dbReference type="Pfam" id="PF22526"/>
    </source>
</evidence>
<dbReference type="AlphaFoldDB" id="A0A0S7B693"/>
<evidence type="ECO:0000313" key="2">
    <source>
        <dbReference type="EMBL" id="GAP12503.1"/>
    </source>
</evidence>
<dbReference type="Pfam" id="PF22526">
    <property type="entry name" value="DUF7000"/>
    <property type="match status" value="1"/>
</dbReference>
<proteinExistence type="predicted"/>
<keyword evidence="3" id="KW-1185">Reference proteome</keyword>
<name>A0A0S7B693_9CHLR</name>
<sequence length="169" mass="19717">MESFHESMNEYRKQLEKGVISKAYKGLMEYILELRTHFQNSHPDFSVPGSIYFGYMDMTYFSILPQPLKDRKLKIAIVFLHEAFRFEVWLAAVNKQVQTQYWKLFKESGWKQYRLVSTPQGADSILEFVLVDNPDFTDLAALTQQIEAGTLKFIADIEDFLAQIKNEGD</sequence>
<dbReference type="InterPro" id="IPR054269">
    <property type="entry name" value="DUF7000"/>
</dbReference>
<dbReference type="OrthoDB" id="9816011at2"/>
<dbReference type="Proteomes" id="UP000055060">
    <property type="component" value="Unassembled WGS sequence"/>
</dbReference>
<evidence type="ECO:0000313" key="3">
    <source>
        <dbReference type="Proteomes" id="UP000055060"/>
    </source>
</evidence>
<protein>
    <recommendedName>
        <fullName evidence="1">DUF7000 domain-containing protein</fullName>
    </recommendedName>
</protein>
<gene>
    <name evidence="2" type="ORF">LARV_00238</name>
</gene>
<accession>A0A0S7B693</accession>
<organism evidence="2">
    <name type="scientific">Longilinea arvoryzae</name>
    <dbReference type="NCBI Taxonomy" id="360412"/>
    <lineage>
        <taxon>Bacteria</taxon>
        <taxon>Bacillati</taxon>
        <taxon>Chloroflexota</taxon>
        <taxon>Anaerolineae</taxon>
        <taxon>Anaerolineales</taxon>
        <taxon>Anaerolineaceae</taxon>
        <taxon>Longilinea</taxon>
    </lineage>
</organism>